<protein>
    <submittedName>
        <fullName evidence="1">TetR/AcrR family transcriptional regulator</fullName>
    </submittedName>
</protein>
<evidence type="ECO:0000313" key="1">
    <source>
        <dbReference type="EMBL" id="TWX68075.1"/>
    </source>
</evidence>
<keyword evidence="2" id="KW-1185">Reference proteome</keyword>
<dbReference type="OrthoDB" id="8911656at2"/>
<name>A0A5C6QGF9_9GAMM</name>
<organism evidence="1 2">
    <name type="scientific">Colwellia demingiae</name>
    <dbReference type="NCBI Taxonomy" id="89401"/>
    <lineage>
        <taxon>Bacteria</taxon>
        <taxon>Pseudomonadati</taxon>
        <taxon>Pseudomonadota</taxon>
        <taxon>Gammaproteobacteria</taxon>
        <taxon>Alteromonadales</taxon>
        <taxon>Colwelliaceae</taxon>
        <taxon>Colwellia</taxon>
    </lineage>
</organism>
<dbReference type="Proteomes" id="UP000321822">
    <property type="component" value="Unassembled WGS sequence"/>
</dbReference>
<sequence length="202" mass="23602">MTTDLNEKKISAKPDGRKLRTDDSRQKIVSAFLQLIREGTVAPSAECVARAANVGLRTVFRRFKEMELLYREMIIELQNKFAPEVVKPWKTTGVENQLQEMLERKAIIYEDLMPYRIASSYHKYHSEFIKHSHKHWNEIEQKSLESILPFKKSSEPVLFNAIEVALSFDTWLQLRVDHNINPEQSYDTMKLSLSALLQTYNN</sequence>
<evidence type="ECO:0000313" key="2">
    <source>
        <dbReference type="Proteomes" id="UP000321822"/>
    </source>
</evidence>
<comment type="caution">
    <text evidence="1">The sequence shown here is derived from an EMBL/GenBank/DDBJ whole genome shotgun (WGS) entry which is preliminary data.</text>
</comment>
<dbReference type="Gene3D" id="1.10.357.10">
    <property type="entry name" value="Tetracycline Repressor, domain 2"/>
    <property type="match status" value="1"/>
</dbReference>
<dbReference type="InterPro" id="IPR009057">
    <property type="entry name" value="Homeodomain-like_sf"/>
</dbReference>
<dbReference type="SUPFAM" id="SSF46689">
    <property type="entry name" value="Homeodomain-like"/>
    <property type="match status" value="1"/>
</dbReference>
<reference evidence="1 2" key="1">
    <citation type="submission" date="2019-07" db="EMBL/GenBank/DDBJ databases">
        <title>Genomes of sea-ice associated Colwellia species.</title>
        <authorList>
            <person name="Bowman J.P."/>
        </authorList>
    </citation>
    <scope>NUCLEOTIDE SEQUENCE [LARGE SCALE GENOMIC DNA]</scope>
    <source>
        <strain evidence="1 2">ACAM 459</strain>
    </source>
</reference>
<proteinExistence type="predicted"/>
<dbReference type="AlphaFoldDB" id="A0A5C6QGF9"/>
<gene>
    <name evidence="1" type="ORF">ESZ36_12485</name>
</gene>
<dbReference type="RefSeq" id="WP_146788345.1">
    <property type="nucleotide sequence ID" value="NZ_VOLT01000005.1"/>
</dbReference>
<dbReference type="EMBL" id="VOLT01000005">
    <property type="protein sequence ID" value="TWX68075.1"/>
    <property type="molecule type" value="Genomic_DNA"/>
</dbReference>
<accession>A0A5C6QGF9</accession>